<dbReference type="NCBIfam" id="TIGR02395">
    <property type="entry name" value="rpoN_sigma"/>
    <property type="match status" value="1"/>
</dbReference>
<dbReference type="Gene3D" id="1.10.10.60">
    <property type="entry name" value="Homeodomain-like"/>
    <property type="match status" value="1"/>
</dbReference>
<evidence type="ECO:0000259" key="12">
    <source>
        <dbReference type="Pfam" id="PF04552"/>
    </source>
</evidence>
<keyword evidence="6 10" id="KW-0805">Transcription regulation</keyword>
<dbReference type="GO" id="GO:0000428">
    <property type="term" value="C:DNA-directed RNA polymerase complex"/>
    <property type="evidence" value="ECO:0007669"/>
    <property type="project" value="UniProtKB-KW"/>
</dbReference>
<comment type="function">
    <text evidence="10">Sigma factors are initiation factors that promote the attachment of RNA polymerase to specific initiation sites and are then released.</text>
</comment>
<evidence type="ECO:0000256" key="1">
    <source>
        <dbReference type="ARBA" id="ARBA00008798"/>
    </source>
</evidence>
<dbReference type="PROSITE" id="PS00718">
    <property type="entry name" value="SIGMA54_2"/>
    <property type="match status" value="1"/>
</dbReference>
<dbReference type="GO" id="GO:0016987">
    <property type="term" value="F:sigma factor activity"/>
    <property type="evidence" value="ECO:0007669"/>
    <property type="project" value="UniProtKB-KW"/>
</dbReference>
<feature type="domain" description="RNA polymerase sigma factor 54 core-binding" evidence="13">
    <location>
        <begin position="115"/>
        <end position="308"/>
    </location>
</feature>
<dbReference type="Gene3D" id="1.10.10.1330">
    <property type="entry name" value="RNA polymerase sigma-54 factor, core-binding domain"/>
    <property type="match status" value="1"/>
</dbReference>
<feature type="domain" description="RNA polymerase sigma factor 54 DNA-binding" evidence="12">
    <location>
        <begin position="322"/>
        <end position="478"/>
    </location>
</feature>
<evidence type="ECO:0000256" key="6">
    <source>
        <dbReference type="ARBA" id="ARBA00023015"/>
    </source>
</evidence>
<dbReference type="InterPro" id="IPR007634">
    <property type="entry name" value="RNA_pol_sigma_54_DNA-bd"/>
</dbReference>
<dbReference type="InterPro" id="IPR038709">
    <property type="entry name" value="RpoN_core-bd_sf"/>
</dbReference>
<feature type="compositionally biased region" description="Basic and acidic residues" evidence="11">
    <location>
        <begin position="77"/>
        <end position="86"/>
    </location>
</feature>
<keyword evidence="3 10" id="KW-0240">DNA-directed RNA polymerase</keyword>
<dbReference type="PROSITE" id="PS50044">
    <property type="entry name" value="SIGMA54_3"/>
    <property type="match status" value="1"/>
</dbReference>
<dbReference type="GO" id="GO:0003677">
    <property type="term" value="F:DNA binding"/>
    <property type="evidence" value="ECO:0007669"/>
    <property type="project" value="UniProtKB-KW"/>
</dbReference>
<evidence type="ECO:0000313" key="14">
    <source>
        <dbReference type="EMBL" id="AKC87611.1"/>
    </source>
</evidence>
<keyword evidence="15" id="KW-1185">Reference proteome</keyword>
<evidence type="ECO:0000256" key="11">
    <source>
        <dbReference type="SAM" id="MobiDB-lite"/>
    </source>
</evidence>
<dbReference type="AlphaFoldDB" id="A0A0E3UP00"/>
<gene>
    <name evidence="14" type="ORF">WQ53_13460</name>
</gene>
<evidence type="ECO:0000256" key="4">
    <source>
        <dbReference type="ARBA" id="ARBA00022679"/>
    </source>
</evidence>
<dbReference type="PIRSF" id="PIRSF000774">
    <property type="entry name" value="RpoN"/>
    <property type="match status" value="1"/>
</dbReference>
<dbReference type="NCBIfam" id="NF004595">
    <property type="entry name" value="PRK05932.1-2"/>
    <property type="match status" value="1"/>
</dbReference>
<keyword evidence="5 10" id="KW-0548">Nucleotidyltransferase</keyword>
<evidence type="ECO:0000256" key="10">
    <source>
        <dbReference type="PIRNR" id="PIRNR000774"/>
    </source>
</evidence>
<dbReference type="Pfam" id="PF00309">
    <property type="entry name" value="Sigma54_AID"/>
    <property type="match status" value="1"/>
</dbReference>
<keyword evidence="4 10" id="KW-0808">Transferase</keyword>
<sequence>MKARLQTSLGQHLVMTPQLRQAIRLLQMSTLELQAEVAEAIETNPLLEWTEDAPYDAPTPTDGKSAEAPTEAGDGADEVHDRRDDDWMPDEGGWEGGSGGGGGGGTDDDREDAAERMAEPENLADHLLWQLHLSHLSERDRRIGAALIDALDEDGYLREPLSAIAETLLPEVHAGEDEILTVLHQLQRFDPVGIGARNLGECLHLQLEVLPDCTPGRELALRIVDGPLERLPRSGIAGIAQELRCPVDEVEQAVQLVRSLDPRPGKQVGEVAQDSYVIPDCVVWRQRGVWKVALSQQAMPRVSIHRGYEQMIRRCGESDAGYLRSHLQEARWLLKSLEARGETLLKVMRCLLRMQSGFLEFGEQALRPLTLREIAGEVGLHESTVSRAIARKYVRTPRGTLPLKAFFASGIDTDGGGEASSTAIQSMIRRLIDDENPRKPLSDAKLADLLKQSGIPVARRTVAKYREAMNISASHERVRIG</sequence>
<dbReference type="Pfam" id="PF04963">
    <property type="entry name" value="Sigma54_CBD"/>
    <property type="match status" value="1"/>
</dbReference>
<evidence type="ECO:0000256" key="5">
    <source>
        <dbReference type="ARBA" id="ARBA00022695"/>
    </source>
</evidence>
<keyword evidence="9 10" id="KW-0804">Transcription</keyword>
<dbReference type="InterPro" id="IPR000394">
    <property type="entry name" value="RNA_pol_sigma_54"/>
</dbReference>
<evidence type="ECO:0000256" key="2">
    <source>
        <dbReference type="ARBA" id="ARBA00019942"/>
    </source>
</evidence>
<dbReference type="GO" id="GO:0016779">
    <property type="term" value="F:nucleotidyltransferase activity"/>
    <property type="evidence" value="ECO:0007669"/>
    <property type="project" value="UniProtKB-KW"/>
</dbReference>
<dbReference type="PANTHER" id="PTHR32248:SF4">
    <property type="entry name" value="RNA POLYMERASE SIGMA-54 FACTOR"/>
    <property type="match status" value="1"/>
</dbReference>
<evidence type="ECO:0000259" key="13">
    <source>
        <dbReference type="Pfam" id="PF04963"/>
    </source>
</evidence>
<dbReference type="GO" id="GO:0001216">
    <property type="term" value="F:DNA-binding transcription activator activity"/>
    <property type="evidence" value="ECO:0007669"/>
    <property type="project" value="InterPro"/>
</dbReference>
<dbReference type="OrthoDB" id="9814402at2"/>
<evidence type="ECO:0000256" key="3">
    <source>
        <dbReference type="ARBA" id="ARBA00022478"/>
    </source>
</evidence>
<organism evidence="14 15">
    <name type="scientific">Pseudoxanthomonas suwonensis</name>
    <dbReference type="NCBI Taxonomy" id="314722"/>
    <lineage>
        <taxon>Bacteria</taxon>
        <taxon>Pseudomonadati</taxon>
        <taxon>Pseudomonadota</taxon>
        <taxon>Gammaproteobacteria</taxon>
        <taxon>Lysobacterales</taxon>
        <taxon>Lysobacteraceae</taxon>
        <taxon>Pseudoxanthomonas</taxon>
    </lineage>
</organism>
<dbReference type="PRINTS" id="PR00045">
    <property type="entry name" value="SIGMA54FCT"/>
</dbReference>
<dbReference type="EMBL" id="CP011144">
    <property type="protein sequence ID" value="AKC87611.1"/>
    <property type="molecule type" value="Genomic_DNA"/>
</dbReference>
<accession>A0A0E3UP00</accession>
<evidence type="ECO:0000256" key="7">
    <source>
        <dbReference type="ARBA" id="ARBA00023082"/>
    </source>
</evidence>
<comment type="similarity">
    <text evidence="1 10">Belongs to the sigma-54 factor family.</text>
</comment>
<dbReference type="Pfam" id="PF04552">
    <property type="entry name" value="Sigma54_DBD"/>
    <property type="match status" value="1"/>
</dbReference>
<dbReference type="PATRIC" id="fig|314722.6.peg.2923"/>
<protein>
    <recommendedName>
        <fullName evidence="2 10">RNA polymerase sigma-54 factor</fullName>
    </recommendedName>
</protein>
<evidence type="ECO:0000256" key="8">
    <source>
        <dbReference type="ARBA" id="ARBA00023125"/>
    </source>
</evidence>
<keyword evidence="8 10" id="KW-0238">DNA-binding</keyword>
<name>A0A0E3UP00_9GAMM</name>
<dbReference type="PROSITE" id="PS00717">
    <property type="entry name" value="SIGMA54_1"/>
    <property type="match status" value="1"/>
</dbReference>
<dbReference type="PANTHER" id="PTHR32248">
    <property type="entry name" value="RNA POLYMERASE SIGMA-54 FACTOR"/>
    <property type="match status" value="1"/>
</dbReference>
<feature type="region of interest" description="Disordered" evidence="11">
    <location>
        <begin position="48"/>
        <end position="114"/>
    </location>
</feature>
<feature type="compositionally biased region" description="Gly residues" evidence="11">
    <location>
        <begin position="94"/>
        <end position="105"/>
    </location>
</feature>
<reference evidence="14 15" key="1">
    <citation type="journal article" date="2015" name="Genome Announc.">
        <title>Complete Genome Sequence of Pseudoxanthomonas suwonensis Strain J1, a Cellulose-Degrading Bacterium Isolated from Leaf- and Wood-Enriched Soil.</title>
        <authorList>
            <person name="Hou L."/>
            <person name="Jiang J."/>
            <person name="Xu Z."/>
            <person name="Zhou Y."/>
            <person name="Leung F.C."/>
        </authorList>
    </citation>
    <scope>NUCLEOTIDE SEQUENCE [LARGE SCALE GENOMIC DNA]</scope>
    <source>
        <strain evidence="14 15">J1</strain>
    </source>
</reference>
<dbReference type="KEGG" id="psuw:WQ53_13460"/>
<keyword evidence="7 10" id="KW-0731">Sigma factor</keyword>
<dbReference type="RefSeq" id="WP_052633204.1">
    <property type="nucleotide sequence ID" value="NZ_CP011144.1"/>
</dbReference>
<dbReference type="NCBIfam" id="NF009118">
    <property type="entry name" value="PRK12469.1"/>
    <property type="match status" value="1"/>
</dbReference>
<dbReference type="InterPro" id="IPR007046">
    <property type="entry name" value="RNA_pol_sigma_54_core-bd"/>
</dbReference>
<proteinExistence type="inferred from homology"/>
<evidence type="ECO:0000313" key="15">
    <source>
        <dbReference type="Proteomes" id="UP000033067"/>
    </source>
</evidence>
<dbReference type="Proteomes" id="UP000033067">
    <property type="component" value="Chromosome"/>
</dbReference>
<dbReference type="GO" id="GO:0006352">
    <property type="term" value="P:DNA-templated transcription initiation"/>
    <property type="evidence" value="ECO:0007669"/>
    <property type="project" value="InterPro"/>
</dbReference>
<evidence type="ECO:0000256" key="9">
    <source>
        <dbReference type="ARBA" id="ARBA00023163"/>
    </source>
</evidence>